<accession>A0A075LLH0</accession>
<dbReference type="GeneID" id="34220212"/>
<reference evidence="3 5" key="2">
    <citation type="submission" date="2016-10" db="EMBL/GenBank/DDBJ databases">
        <authorList>
            <person name="Varghese N."/>
            <person name="Submissions S."/>
        </authorList>
    </citation>
    <scope>NUCLEOTIDE SEQUENCE [LARGE SCALE GENOMIC DNA]</scope>
    <source>
        <strain evidence="3 5">DSM 21619</strain>
    </source>
</reference>
<keyword evidence="1" id="KW-0472">Membrane</keyword>
<reference evidence="2 4" key="1">
    <citation type="submission" date="2014-07" db="EMBL/GenBank/DDBJ databases">
        <title>Complete genome sequence of a moderately halophilic bacterium Terribacillus aidingensis MP602, isolated from Cryptomeria fortunei in Tianmu mountain in China.</title>
        <authorList>
            <person name="Wang Y."/>
            <person name="Lu P."/>
            <person name="Zhang L."/>
        </authorList>
    </citation>
    <scope>NUCLEOTIDE SEQUENCE [LARGE SCALE GENOMIC DNA]</scope>
    <source>
        <strain evidence="2 4">MP602</strain>
    </source>
</reference>
<dbReference type="KEGG" id="tap:GZ22_11340"/>
<dbReference type="EMBL" id="FOCD01000009">
    <property type="protein sequence ID" value="SEO19782.1"/>
    <property type="molecule type" value="Genomic_DNA"/>
</dbReference>
<dbReference type="Proteomes" id="UP000027980">
    <property type="component" value="Chromosome"/>
</dbReference>
<dbReference type="GO" id="GO:0140359">
    <property type="term" value="F:ABC-type transporter activity"/>
    <property type="evidence" value="ECO:0007669"/>
    <property type="project" value="InterPro"/>
</dbReference>
<keyword evidence="1" id="KW-1133">Transmembrane helix</keyword>
<evidence type="ECO:0000313" key="2">
    <source>
        <dbReference type="EMBL" id="AIF67179.1"/>
    </source>
</evidence>
<sequence length="258" mass="28573">MKRFNALFHKEWIEAWREKKLVWLPAVILLVTLLQPISLYFMPTILENSNSLPPGAVIELPIPSGAEVLAGTLSQLHTIGTAIIVLACMNVIVQERNNGSLMQLFSRPVNTTTYIFSKWTMLVLLHLGAFTISYGAAWYYTNALFSDVSFTSVWKSFVIYCLWIVLVITVTLFVSTFLRRSGGVAGISILIVASIAILSTVMPDIAIYLPSNILNLATEVLNTEKGTVHMGAVLATTIAFIAILLLTMVKKFEKSVKF</sequence>
<evidence type="ECO:0000313" key="5">
    <source>
        <dbReference type="Proteomes" id="UP000199735"/>
    </source>
</evidence>
<dbReference type="HOGENOM" id="CLU_091969_0_0_9"/>
<feature type="transmembrane region" description="Helical" evidence="1">
    <location>
        <begin position="114"/>
        <end position="137"/>
    </location>
</feature>
<protein>
    <submittedName>
        <fullName evidence="3">ABC-2 type transport system permease protein</fullName>
    </submittedName>
    <submittedName>
        <fullName evidence="2">Membrane protein</fullName>
    </submittedName>
</protein>
<keyword evidence="1" id="KW-0812">Transmembrane</keyword>
<dbReference type="AlphaFoldDB" id="A0A075LLH0"/>
<dbReference type="RefSeq" id="WP_038562433.1">
    <property type="nucleotide sequence ID" value="NZ_CP008876.1"/>
</dbReference>
<gene>
    <name evidence="2" type="ORF">GZ22_11340</name>
    <name evidence="3" type="ORF">SAMN04489762_3689</name>
</gene>
<feature type="transmembrane region" description="Helical" evidence="1">
    <location>
        <begin position="185"/>
        <end position="209"/>
    </location>
</feature>
<feature type="transmembrane region" description="Helical" evidence="1">
    <location>
        <begin position="229"/>
        <end position="249"/>
    </location>
</feature>
<accession>A0AAX2EKH3</accession>
<proteinExistence type="predicted"/>
<dbReference type="PANTHER" id="PTHR37305">
    <property type="entry name" value="INTEGRAL MEMBRANE PROTEIN-RELATED"/>
    <property type="match status" value="1"/>
</dbReference>
<feature type="transmembrane region" description="Helical" evidence="1">
    <location>
        <begin position="21"/>
        <end position="42"/>
    </location>
</feature>
<dbReference type="Pfam" id="PF12730">
    <property type="entry name" value="ABC2_membrane_4"/>
    <property type="match status" value="1"/>
</dbReference>
<organism evidence="2 4">
    <name type="scientific">Terribacillus saccharophilus</name>
    <dbReference type="NCBI Taxonomy" id="361277"/>
    <lineage>
        <taxon>Bacteria</taxon>
        <taxon>Bacillati</taxon>
        <taxon>Bacillota</taxon>
        <taxon>Bacilli</taxon>
        <taxon>Bacillales</taxon>
        <taxon>Bacillaceae</taxon>
        <taxon>Terribacillus</taxon>
    </lineage>
</organism>
<feature type="transmembrane region" description="Helical" evidence="1">
    <location>
        <begin position="157"/>
        <end position="178"/>
    </location>
</feature>
<feature type="transmembrane region" description="Helical" evidence="1">
    <location>
        <begin position="73"/>
        <end position="93"/>
    </location>
</feature>
<dbReference type="Proteomes" id="UP000199735">
    <property type="component" value="Unassembled WGS sequence"/>
</dbReference>
<evidence type="ECO:0000313" key="4">
    <source>
        <dbReference type="Proteomes" id="UP000027980"/>
    </source>
</evidence>
<evidence type="ECO:0000256" key="1">
    <source>
        <dbReference type="SAM" id="Phobius"/>
    </source>
</evidence>
<dbReference type="EMBL" id="CP008876">
    <property type="protein sequence ID" value="AIF67179.1"/>
    <property type="molecule type" value="Genomic_DNA"/>
</dbReference>
<evidence type="ECO:0000313" key="3">
    <source>
        <dbReference type="EMBL" id="SEO19782.1"/>
    </source>
</evidence>
<dbReference type="GO" id="GO:0005886">
    <property type="term" value="C:plasma membrane"/>
    <property type="evidence" value="ECO:0007669"/>
    <property type="project" value="UniProtKB-SubCell"/>
</dbReference>
<name>A0A075LLH0_9BACI</name>
<dbReference type="PANTHER" id="PTHR37305:SF1">
    <property type="entry name" value="MEMBRANE PROTEIN"/>
    <property type="match status" value="1"/>
</dbReference>